<dbReference type="PANTHER" id="PTHR35970">
    <property type="entry name" value="SODIUM CHANNEL AND CLATHRIN LINKER 1"/>
    <property type="match status" value="1"/>
</dbReference>
<evidence type="ECO:0000313" key="4">
    <source>
        <dbReference type="Proteomes" id="UP000663829"/>
    </source>
</evidence>
<comment type="caution">
    <text evidence="2">The sequence shown here is derived from an EMBL/GenBank/DDBJ whole genome shotgun (WGS) entry which is preliminary data.</text>
</comment>
<dbReference type="GO" id="GO:0005814">
    <property type="term" value="C:centriole"/>
    <property type="evidence" value="ECO:0007669"/>
    <property type="project" value="TreeGrafter"/>
</dbReference>
<evidence type="ECO:0000313" key="3">
    <source>
        <dbReference type="EMBL" id="CAF3645403.1"/>
    </source>
</evidence>
<gene>
    <name evidence="2" type="ORF">GPM918_LOCUS6418</name>
    <name evidence="3" type="ORF">SRO942_LOCUS6418</name>
</gene>
<keyword evidence="4" id="KW-1185">Reference proteome</keyword>
<dbReference type="EMBL" id="CAJOBC010000988">
    <property type="protein sequence ID" value="CAF3645403.1"/>
    <property type="molecule type" value="Genomic_DNA"/>
</dbReference>
<dbReference type="OrthoDB" id="551053at2759"/>
<feature type="coiled-coil region" evidence="1">
    <location>
        <begin position="5"/>
        <end position="97"/>
    </location>
</feature>
<keyword evidence="1" id="KW-0175">Coiled coil</keyword>
<proteinExistence type="predicted"/>
<reference evidence="2" key="1">
    <citation type="submission" date="2021-02" db="EMBL/GenBank/DDBJ databases">
        <authorList>
            <person name="Nowell W R."/>
        </authorList>
    </citation>
    <scope>NUCLEOTIDE SEQUENCE</scope>
</reference>
<evidence type="ECO:0000313" key="2">
    <source>
        <dbReference type="EMBL" id="CAF0857705.1"/>
    </source>
</evidence>
<accession>A0A813WNZ4</accession>
<feature type="coiled-coil region" evidence="1">
    <location>
        <begin position="286"/>
        <end position="348"/>
    </location>
</feature>
<feature type="coiled-coil region" evidence="1">
    <location>
        <begin position="399"/>
        <end position="575"/>
    </location>
</feature>
<dbReference type="Proteomes" id="UP000681722">
    <property type="component" value="Unassembled WGS sequence"/>
</dbReference>
<dbReference type="PANTHER" id="PTHR35970:SF1">
    <property type="entry name" value="SODIUM CHANNEL AND CLATHRIN LINKER 1"/>
    <property type="match status" value="1"/>
</dbReference>
<dbReference type="EMBL" id="CAJNOQ010000988">
    <property type="protein sequence ID" value="CAF0857705.1"/>
    <property type="molecule type" value="Genomic_DNA"/>
</dbReference>
<dbReference type="GO" id="GO:0045162">
    <property type="term" value="P:clustering of voltage-gated sodium channels"/>
    <property type="evidence" value="ECO:0007669"/>
    <property type="project" value="InterPro"/>
</dbReference>
<evidence type="ECO:0000256" key="1">
    <source>
        <dbReference type="SAM" id="Coils"/>
    </source>
</evidence>
<dbReference type="AlphaFoldDB" id="A0A813WNZ4"/>
<dbReference type="Proteomes" id="UP000663829">
    <property type="component" value="Unassembled WGS sequence"/>
</dbReference>
<feature type="coiled-coil region" evidence="1">
    <location>
        <begin position="155"/>
        <end position="238"/>
    </location>
</feature>
<dbReference type="InterPro" id="IPR038911">
    <property type="entry name" value="SCLT1"/>
</dbReference>
<sequence>MNPSASEVERESANIQTKLNSFQTELESLRSQINVVTEENKDLRRQLKKTIEEKLVGISPDAVNNNENIIELQKTQINLLEQEKDDTMKLCKQSQEMVLRLEQEVNDLKDPLKPHLLKLDMQSRQIQEQHAREEIELVQEMNLIREELSKRSKDLVNSQLLVKELETNNEVLRTQVFQKEDDLRNALKKELGYDGTLENALKEKELARKQQDELDAKLKEMTLENRSLEIKLSDAINHLQENAHLQGIALNENQFAVARERQGKEDHDRLHRTIDELIEQAANKTKIAVEQVRQQYNQNLEKLMQEYTQMESELEHKQAEFEKCLRAKRLAEEELDKALQERRRQIENNSYVNEDLAKRCFNGERERDDALTKLEQLQHSQKIAQHSFETEQSKSLLKQKELNERLEKVTIDLDNMSRDHTMTLNELNELKKKLSNAQTEQNLLQRRMTDLVKRHEEQLIEREKECLNRLTERDNINGATFNELRNLVNRQQRMIVKYKEECHTITAQSEMKINEFRQNIDNLKNRNNQLQSEIADVKRKEAATSRMLLSNTNRLKTLEERLGEAEKQAVEASRRTAKQLVRERLALTNDHHYSSSPFRQQSSSLFNLNSAITSRSHNGLALSDNNNGHLSDGT</sequence>
<dbReference type="GO" id="GO:0060271">
    <property type="term" value="P:cilium assembly"/>
    <property type="evidence" value="ECO:0007669"/>
    <property type="project" value="TreeGrafter"/>
</dbReference>
<protein>
    <submittedName>
        <fullName evidence="2">Uncharacterized protein</fullName>
    </submittedName>
</protein>
<name>A0A813WNZ4_9BILA</name>
<organism evidence="2 4">
    <name type="scientific">Didymodactylos carnosus</name>
    <dbReference type="NCBI Taxonomy" id="1234261"/>
    <lineage>
        <taxon>Eukaryota</taxon>
        <taxon>Metazoa</taxon>
        <taxon>Spiralia</taxon>
        <taxon>Gnathifera</taxon>
        <taxon>Rotifera</taxon>
        <taxon>Eurotatoria</taxon>
        <taxon>Bdelloidea</taxon>
        <taxon>Philodinida</taxon>
        <taxon>Philodinidae</taxon>
        <taxon>Didymodactylos</taxon>
    </lineage>
</organism>